<gene>
    <name evidence="1" type="ORF">GA560_06785</name>
</gene>
<comment type="caution">
    <text evidence="1">The sequence shown here is derived from an EMBL/GenBank/DDBJ whole genome shotgun (WGS) entry which is preliminary data.</text>
</comment>
<dbReference type="RefSeq" id="WP_151922100.1">
    <property type="nucleotide sequence ID" value="NZ_RCXZ01000022.1"/>
</dbReference>
<reference evidence="1 2" key="1">
    <citation type="journal article" date="2019" name="Nat. Med.">
        <title>A library of human gut bacterial isolates paired with longitudinal multiomics data enables mechanistic microbiome research.</title>
        <authorList>
            <person name="Poyet M."/>
            <person name="Groussin M."/>
            <person name="Gibbons S.M."/>
            <person name="Avila-Pacheco J."/>
            <person name="Jiang X."/>
            <person name="Kearney S.M."/>
            <person name="Perrotta A.R."/>
            <person name="Berdy B."/>
            <person name="Zhao S."/>
            <person name="Lieberman T.D."/>
            <person name="Swanson P.K."/>
            <person name="Smith M."/>
            <person name="Roesemann S."/>
            <person name="Alexander J.E."/>
            <person name="Rich S.A."/>
            <person name="Livny J."/>
            <person name="Vlamakis H."/>
            <person name="Clish C."/>
            <person name="Bullock K."/>
            <person name="Deik A."/>
            <person name="Scott J."/>
            <person name="Pierce K.A."/>
            <person name="Xavier R.J."/>
            <person name="Alm E.J."/>
        </authorList>
    </citation>
    <scope>NUCLEOTIDE SEQUENCE [LARGE SCALE GENOMIC DNA]</scope>
    <source>
        <strain evidence="1 2">BIOML-A73</strain>
    </source>
</reference>
<dbReference type="Proteomes" id="UP000474077">
    <property type="component" value="Unassembled WGS sequence"/>
</dbReference>
<dbReference type="AlphaFoldDB" id="A0A4Q5DDR2"/>
<accession>A0A4Q5DDR2</accession>
<evidence type="ECO:0000313" key="2">
    <source>
        <dbReference type="Proteomes" id="UP000474077"/>
    </source>
</evidence>
<proteinExistence type="predicted"/>
<sequence>MKDYPFLKKVRSFTKIKVSCEKETVIKIPDETSQANGEIRPKRNTATVSNQTLTTYETLTFIKSANETEKALADKFPFLYPSKSLISHFMPSNSGSGIPSIL</sequence>
<protein>
    <submittedName>
        <fullName evidence="1">Uncharacterized protein</fullName>
    </submittedName>
</protein>
<name>A0A4Q5DDR2_9BACE</name>
<dbReference type="EMBL" id="WDER01000013">
    <property type="protein sequence ID" value="KAB6084664.1"/>
    <property type="molecule type" value="Genomic_DNA"/>
</dbReference>
<organism evidence="1 2">
    <name type="scientific">Bacteroides xylanisolvens</name>
    <dbReference type="NCBI Taxonomy" id="371601"/>
    <lineage>
        <taxon>Bacteria</taxon>
        <taxon>Pseudomonadati</taxon>
        <taxon>Bacteroidota</taxon>
        <taxon>Bacteroidia</taxon>
        <taxon>Bacteroidales</taxon>
        <taxon>Bacteroidaceae</taxon>
        <taxon>Bacteroides</taxon>
    </lineage>
</organism>
<evidence type="ECO:0000313" key="1">
    <source>
        <dbReference type="EMBL" id="KAB6084664.1"/>
    </source>
</evidence>